<evidence type="ECO:0000313" key="5">
    <source>
        <dbReference type="EMBL" id="MDQ0158119.1"/>
    </source>
</evidence>
<comment type="similarity">
    <text evidence="3">Belongs to the CotF family.</text>
</comment>
<comment type="caution">
    <text evidence="5">The sequence shown here is derived from an EMBL/GenBank/DDBJ whole genome shotgun (WGS) entry which is preliminary data.</text>
</comment>
<dbReference type="Proteomes" id="UP001224359">
    <property type="component" value="Unassembled WGS sequence"/>
</dbReference>
<evidence type="ECO:0000256" key="1">
    <source>
        <dbReference type="ARBA" id="ARBA00022969"/>
    </source>
</evidence>
<comment type="subcellular location">
    <subcellularLocation>
        <location evidence="2">Spore coat</location>
    </subcellularLocation>
</comment>
<keyword evidence="5" id="KW-0167">Capsid protein</keyword>
<sequence length="206" mass="23268">MDQQQNPNSQMKESETLPTHMSNGGHAIYDAHEAISTVIGAMEHYKMYEQNIQCQQLQGILSNQYNYLTQTYNTMVDAYQSGQKPAQPTAVYNMEISNDVTYGLQPSQPKQPEQNPQQLNDQCYSGFMLGQLKACATAANNAALEATNPVMRRVLQDSVPNFSEMAYEMFLYQNDKGYYQVAQFDQDTTNQLLNSYAPMTNTGQTH</sequence>
<protein>
    <submittedName>
        <fullName evidence="5">Spore coat protein CotF</fullName>
    </submittedName>
</protein>
<dbReference type="InterPro" id="IPR012347">
    <property type="entry name" value="Ferritin-like"/>
</dbReference>
<keyword evidence="1" id="KW-0749">Sporulation</keyword>
<reference evidence="5 6" key="1">
    <citation type="submission" date="2023-07" db="EMBL/GenBank/DDBJ databases">
        <title>Genomic Encyclopedia of Type Strains, Phase IV (KMG-IV): sequencing the most valuable type-strain genomes for metagenomic binning, comparative biology and taxonomic classification.</title>
        <authorList>
            <person name="Goeker M."/>
        </authorList>
    </citation>
    <scope>NUCLEOTIDE SEQUENCE [LARGE SCALE GENOMIC DNA]</scope>
    <source>
        <strain evidence="5 6">DSM 16460</strain>
    </source>
</reference>
<feature type="compositionally biased region" description="Polar residues" evidence="4">
    <location>
        <begin position="1"/>
        <end position="22"/>
    </location>
</feature>
<gene>
    <name evidence="5" type="ORF">J2S77_000069</name>
</gene>
<keyword evidence="6" id="KW-1185">Reference proteome</keyword>
<dbReference type="Gene3D" id="1.20.1260.10">
    <property type="match status" value="1"/>
</dbReference>
<evidence type="ECO:0000313" key="6">
    <source>
        <dbReference type="Proteomes" id="UP001224359"/>
    </source>
</evidence>
<proteinExistence type="inferred from homology"/>
<dbReference type="Pfam" id="PF07875">
    <property type="entry name" value="Coat_F"/>
    <property type="match status" value="1"/>
</dbReference>
<dbReference type="PANTHER" id="PTHR39183:SF1">
    <property type="entry name" value="SPORE COAT PROTEIN F-LIKE PROTEIN YHCQ"/>
    <property type="match status" value="1"/>
</dbReference>
<dbReference type="RefSeq" id="WP_306973581.1">
    <property type="nucleotide sequence ID" value="NZ_JAUSTQ010000001.1"/>
</dbReference>
<keyword evidence="5" id="KW-0946">Virion</keyword>
<name>A0ABT9VB22_9BACI</name>
<evidence type="ECO:0000256" key="3">
    <source>
        <dbReference type="ARBA" id="ARBA00024344"/>
    </source>
</evidence>
<dbReference type="EMBL" id="JAUSTQ010000001">
    <property type="protein sequence ID" value="MDQ0158119.1"/>
    <property type="molecule type" value="Genomic_DNA"/>
</dbReference>
<evidence type="ECO:0000256" key="4">
    <source>
        <dbReference type="SAM" id="MobiDB-lite"/>
    </source>
</evidence>
<dbReference type="InterPro" id="IPR012851">
    <property type="entry name" value="Spore_coat_CotF-like"/>
</dbReference>
<evidence type="ECO:0000256" key="2">
    <source>
        <dbReference type="ARBA" id="ARBA00024325"/>
    </source>
</evidence>
<feature type="region of interest" description="Disordered" evidence="4">
    <location>
        <begin position="1"/>
        <end position="25"/>
    </location>
</feature>
<dbReference type="PANTHER" id="PTHR39183">
    <property type="entry name" value="SPORE COAT PROTEIN F-LIKE PROTEIN YHCQ"/>
    <property type="match status" value="1"/>
</dbReference>
<accession>A0ABT9VB22</accession>
<organism evidence="5 6">
    <name type="scientific">Alkalibacillus salilacus</name>
    <dbReference type="NCBI Taxonomy" id="284582"/>
    <lineage>
        <taxon>Bacteria</taxon>
        <taxon>Bacillati</taxon>
        <taxon>Bacillota</taxon>
        <taxon>Bacilli</taxon>
        <taxon>Bacillales</taxon>
        <taxon>Bacillaceae</taxon>
        <taxon>Alkalibacillus</taxon>
    </lineage>
</organism>